<dbReference type="Proteomes" id="UP000490922">
    <property type="component" value="Unassembled WGS sequence"/>
</dbReference>
<dbReference type="AlphaFoldDB" id="A0A7J5A988"/>
<name>A0A7J5A988_9FLAO</name>
<evidence type="ECO:0000313" key="2">
    <source>
        <dbReference type="Proteomes" id="UP000490922"/>
    </source>
</evidence>
<comment type="caution">
    <text evidence="1">The sequence shown here is derived from an EMBL/GenBank/DDBJ whole genome shotgun (WGS) entry which is preliminary data.</text>
</comment>
<proteinExistence type="predicted"/>
<accession>A0A7J5A988</accession>
<dbReference type="RefSeq" id="WP_151108518.1">
    <property type="nucleotide sequence ID" value="NZ_WAEM01000011.1"/>
</dbReference>
<sequence length="598" mass="69210">MTKKQQYSFKSFFTFLISCILGILPLYAQSPKYAVKPVLTGMMATTTDADQWFKDIASWGITGWECFAPHYRAQLFRLNVDERINGELLGNDTTVPWLEELMPEFKSAQNQEQYKWQEAMILKAYKGCVANGIDFNYGYPFPIFPVQEVELVKKLKPELFDAKGKLIMTHPFLRDLMKNHLRLLKKKLPLLKGVTVWMCEGNGELVKFDDYDLQHNNEWLDVWVSALSEVCAELKIQGTVFAHDYFHTYKTHRHAFEALAKYPNIIVMEDNTWPEENTLCSPFAFIPVADQKNLFASNRISQNILTDCEYLGQGFYPCLLPRWWKTSVNEGLKKGVDVVNGRTFFWDRGCTDINFDRMNAFMLTRFCYTPDADPKKVLTAALHEYFGNDVPKALIDIFYETEPMLQKIVGINGTSSLNHSAFPKAKFLDKDYFNNVRYMKAVDDLFQKSGTPLYPAINDEIDAALQWRIQNSIVAKPIETYLKEKTEAIYWLEKVLPQLPKLTKNLPKEKADFITESYHSIYILAKGMKLFVATGKVHYDWYRAKSLTENEAKEKFNLIANQLQQLAAERNHLPLNLNTDILKFASDIRVITKFRPSN</sequence>
<dbReference type="OrthoDB" id="1488995at2"/>
<gene>
    <name evidence="1" type="ORF">F6464_13675</name>
</gene>
<reference evidence="1 2" key="1">
    <citation type="submission" date="2019-09" db="EMBL/GenBank/DDBJ databases">
        <title>Flavobacterium sp. nov., isolated from glacier ice.</title>
        <authorList>
            <person name="Liu Q."/>
        </authorList>
    </citation>
    <scope>NUCLEOTIDE SEQUENCE [LARGE SCALE GENOMIC DNA]</scope>
    <source>
        <strain evidence="1 2">NBRC 112527</strain>
    </source>
</reference>
<protein>
    <submittedName>
        <fullName evidence="1">Uncharacterized protein</fullName>
    </submittedName>
</protein>
<keyword evidence="2" id="KW-1185">Reference proteome</keyword>
<organism evidence="1 2">
    <name type="scientific">Flavobacterium luteum</name>
    <dbReference type="NCBI Taxonomy" id="2026654"/>
    <lineage>
        <taxon>Bacteria</taxon>
        <taxon>Pseudomonadati</taxon>
        <taxon>Bacteroidota</taxon>
        <taxon>Flavobacteriia</taxon>
        <taxon>Flavobacteriales</taxon>
        <taxon>Flavobacteriaceae</taxon>
        <taxon>Flavobacterium</taxon>
    </lineage>
</organism>
<evidence type="ECO:0000313" key="1">
    <source>
        <dbReference type="EMBL" id="KAB1154033.1"/>
    </source>
</evidence>
<dbReference type="EMBL" id="WAEM01000011">
    <property type="protein sequence ID" value="KAB1154033.1"/>
    <property type="molecule type" value="Genomic_DNA"/>
</dbReference>